<feature type="non-terminal residue" evidence="4">
    <location>
        <position position="485"/>
    </location>
</feature>
<dbReference type="AlphaFoldDB" id="A0A161WNX2"/>
<feature type="region of interest" description="Disordered" evidence="3">
    <location>
        <begin position="1"/>
        <end position="28"/>
    </location>
</feature>
<comment type="caution">
    <text evidence="4">The sequence shown here is derived from an EMBL/GenBank/DDBJ whole genome shotgun (WGS) entry which is preliminary data.</text>
</comment>
<feature type="compositionally biased region" description="Polar residues" evidence="3">
    <location>
        <begin position="157"/>
        <end position="168"/>
    </location>
</feature>
<evidence type="ECO:0000313" key="5">
    <source>
        <dbReference type="Proteomes" id="UP000076552"/>
    </source>
</evidence>
<evidence type="ECO:0000256" key="1">
    <source>
        <dbReference type="ARBA" id="ARBA00004123"/>
    </source>
</evidence>
<sequence>MPASGTGSVRRSGCESCRANNGYRGEPRYEFSDTQKWCRVAGKRIRFIDETADIKSIHNDASDSDDDITSGTDNIPLSPAQPTPPQPAIKDSTNVFVKPSQENRPIPSPAAHSSERQPLLPIERGQPYPLTNLPSLHPYPAFRGPSSGHLNLDNPIGSFSPTPRSQISGHIGSVSEVGSGNPTEDPSLPEPRRAFHRTSIPLKNNREAHLVRFYVDHIAAPFEFGDSLNRMSTLIPQYAALSPALLNAVLALAAKFHDQEGSLAFFDKPADRYHDAAMDFLGPAFNDSHLEVDEMKFAAAVLLRIYQIIDTVHATVKGPTAIWDFLTSRVTTPERGSLQEAATWSWIPAEIFRSVTRNESINLHLDQLGLDRSLQPAGDDIWAYRMVLHTVNILNFCFGNTRDPATYDRLASYAAKWIRVAPDSFTPIYIRSPSEERIFPDILLLNDAVVLGYIYYQLARILLTIYNPGAPPLFKCSSHANETMT</sequence>
<dbReference type="STRING" id="708197.A0A161WNX2"/>
<dbReference type="InterPro" id="IPR021858">
    <property type="entry name" value="Fun_TF"/>
</dbReference>
<evidence type="ECO:0000313" key="4">
    <source>
        <dbReference type="EMBL" id="KZL72886.1"/>
    </source>
</evidence>
<comment type="subcellular location">
    <subcellularLocation>
        <location evidence="1">Nucleus</location>
    </subcellularLocation>
</comment>
<dbReference type="EMBL" id="LFIV01000051">
    <property type="protein sequence ID" value="KZL72886.1"/>
    <property type="molecule type" value="Genomic_DNA"/>
</dbReference>
<dbReference type="Proteomes" id="UP000076552">
    <property type="component" value="Unassembled WGS sequence"/>
</dbReference>
<dbReference type="PANTHER" id="PTHR37534:SF2">
    <property type="entry name" value="N-ACETYLTRANSFERASE DOMAIN-CONTAINING PROTEIN"/>
    <property type="match status" value="1"/>
</dbReference>
<gene>
    <name evidence="4" type="ORF">CT0861_09829</name>
</gene>
<accession>A0A161WNX2</accession>
<dbReference type="Pfam" id="PF11951">
    <property type="entry name" value="Fungal_trans_2"/>
    <property type="match status" value="1"/>
</dbReference>
<evidence type="ECO:0000256" key="3">
    <source>
        <dbReference type="SAM" id="MobiDB-lite"/>
    </source>
</evidence>
<keyword evidence="5" id="KW-1185">Reference proteome</keyword>
<dbReference type="GO" id="GO:0003700">
    <property type="term" value="F:DNA-binding transcription factor activity"/>
    <property type="evidence" value="ECO:0007669"/>
    <property type="project" value="TreeGrafter"/>
</dbReference>
<evidence type="ECO:0000256" key="2">
    <source>
        <dbReference type="ARBA" id="ARBA00023242"/>
    </source>
</evidence>
<protein>
    <submittedName>
        <fullName evidence="4">ArcA-like protein</fullName>
    </submittedName>
</protein>
<organism evidence="4 5">
    <name type="scientific">Colletotrichum tofieldiae</name>
    <dbReference type="NCBI Taxonomy" id="708197"/>
    <lineage>
        <taxon>Eukaryota</taxon>
        <taxon>Fungi</taxon>
        <taxon>Dikarya</taxon>
        <taxon>Ascomycota</taxon>
        <taxon>Pezizomycotina</taxon>
        <taxon>Sordariomycetes</taxon>
        <taxon>Hypocreomycetidae</taxon>
        <taxon>Glomerellales</taxon>
        <taxon>Glomerellaceae</taxon>
        <taxon>Colletotrichum</taxon>
        <taxon>Colletotrichum spaethianum species complex</taxon>
    </lineage>
</organism>
<name>A0A161WNX2_9PEZI</name>
<feature type="region of interest" description="Disordered" evidence="3">
    <location>
        <begin position="58"/>
        <end position="193"/>
    </location>
</feature>
<dbReference type="GO" id="GO:0000976">
    <property type="term" value="F:transcription cis-regulatory region binding"/>
    <property type="evidence" value="ECO:0007669"/>
    <property type="project" value="TreeGrafter"/>
</dbReference>
<dbReference type="GO" id="GO:0045944">
    <property type="term" value="P:positive regulation of transcription by RNA polymerase II"/>
    <property type="evidence" value="ECO:0007669"/>
    <property type="project" value="TreeGrafter"/>
</dbReference>
<dbReference type="PANTHER" id="PTHR37534">
    <property type="entry name" value="TRANSCRIPTIONAL ACTIVATOR PROTEIN UGA3"/>
    <property type="match status" value="1"/>
</dbReference>
<dbReference type="GO" id="GO:0005634">
    <property type="term" value="C:nucleus"/>
    <property type="evidence" value="ECO:0007669"/>
    <property type="project" value="UniProtKB-SubCell"/>
</dbReference>
<keyword evidence="2" id="KW-0539">Nucleus</keyword>
<reference evidence="4 5" key="1">
    <citation type="submission" date="2015-06" db="EMBL/GenBank/DDBJ databases">
        <title>Survival trade-offs in plant roots during colonization by closely related pathogenic and mutualistic fungi.</title>
        <authorList>
            <person name="Hacquard S."/>
            <person name="Kracher B."/>
            <person name="Hiruma K."/>
            <person name="Weinman A."/>
            <person name="Muench P."/>
            <person name="Garrido Oter R."/>
            <person name="Ver Loren van Themaat E."/>
            <person name="Dallerey J.-F."/>
            <person name="Damm U."/>
            <person name="Henrissat B."/>
            <person name="Lespinet O."/>
            <person name="Thon M."/>
            <person name="Kemen E."/>
            <person name="McHardy A.C."/>
            <person name="Schulze-Lefert P."/>
            <person name="O'Connell R.J."/>
        </authorList>
    </citation>
    <scope>NUCLEOTIDE SEQUENCE [LARGE SCALE GENOMIC DNA]</scope>
    <source>
        <strain evidence="4 5">0861</strain>
    </source>
</reference>
<feature type="compositionally biased region" description="Polar residues" evidence="3">
    <location>
        <begin position="91"/>
        <end position="103"/>
    </location>
</feature>
<proteinExistence type="predicted"/>